<feature type="transmembrane region" description="Helical" evidence="7">
    <location>
        <begin position="134"/>
        <end position="167"/>
    </location>
</feature>
<dbReference type="EMBL" id="LKET01000021">
    <property type="protein sequence ID" value="KPU45610.1"/>
    <property type="molecule type" value="Genomic_DNA"/>
</dbReference>
<dbReference type="PANTHER" id="PTHR10283:SF82">
    <property type="entry name" value="SOLUTE CARRIER FAMILY 13 MEMBER 2"/>
    <property type="match status" value="1"/>
</dbReference>
<dbReference type="STRING" id="36849.OXPF_08430"/>
<sequence length="483" mass="53338">MEASTVRYESNILLKNLLALCLGPLAGFMIFLITKNILTIEGSIATGTFIWVIIWWMTQVVPYAITSLLPLIVFPLTNMSTLEETLVLYAQPVFFWIASIVLLGYAFQKYELTDSLVRIVKRNKFFLKSAKHLAFGYLASVYLISTVISDTAVIGIMLPVGISLVNLINNKGISEIESQNVKSSFRKAIVLGTLFSAISGGMATIMGTPHNVIALSIIDKYTTVSFIDWFKIGFPISLFMLLINFVLMWNLFLKQISNVPLNIHEEEKQKSTNNTNRFRGGKRATLAIFLFMIALWIIAPKNISLWEVPIIGLILLFTIPVDLKEKKFVLEWKELLDNGQWNVAMLATGGAVLGNALSEYGVFNTILKALPLYGLSVYFIIGLAFLVMIALTNNFSGTAATLIIVQSLIPVIVEKGYNPFIFGLSISILGIGVMFPWSGAAAGTTFAMSGLAIKDMFKYGLMGTALLLITVLLLNGLYIAVYL</sequence>
<feature type="transmembrane region" description="Helical" evidence="7">
    <location>
        <begin position="86"/>
        <end position="107"/>
    </location>
</feature>
<evidence type="ECO:0000256" key="1">
    <source>
        <dbReference type="ARBA" id="ARBA00004141"/>
    </source>
</evidence>
<keyword evidence="10" id="KW-1185">Reference proteome</keyword>
<keyword evidence="6 7" id="KW-0472">Membrane</keyword>
<evidence type="ECO:0000259" key="8">
    <source>
        <dbReference type="Pfam" id="PF03600"/>
    </source>
</evidence>
<dbReference type="InterPro" id="IPR004680">
    <property type="entry name" value="Cit_transptr-like_dom"/>
</dbReference>
<keyword evidence="5 7" id="KW-1133">Transmembrane helix</keyword>
<feature type="transmembrane region" description="Helical" evidence="7">
    <location>
        <begin position="188"/>
        <end position="209"/>
    </location>
</feature>
<comment type="subcellular location">
    <subcellularLocation>
        <location evidence="1">Membrane</location>
        <topology evidence="1">Multi-pass membrane protein</topology>
    </subcellularLocation>
</comment>
<dbReference type="PANTHER" id="PTHR10283">
    <property type="entry name" value="SOLUTE CARRIER FAMILY 13 MEMBER"/>
    <property type="match status" value="1"/>
</dbReference>
<dbReference type="Proteomes" id="UP000050326">
    <property type="component" value="Unassembled WGS sequence"/>
</dbReference>
<feature type="transmembrane region" description="Helical" evidence="7">
    <location>
        <begin position="305"/>
        <end position="323"/>
    </location>
</feature>
<organism evidence="9 10">
    <name type="scientific">Oxobacter pfennigii</name>
    <dbReference type="NCBI Taxonomy" id="36849"/>
    <lineage>
        <taxon>Bacteria</taxon>
        <taxon>Bacillati</taxon>
        <taxon>Bacillota</taxon>
        <taxon>Clostridia</taxon>
        <taxon>Eubacteriales</taxon>
        <taxon>Clostridiaceae</taxon>
        <taxon>Oxobacter</taxon>
    </lineage>
</organism>
<feature type="domain" description="Citrate transporter-like" evidence="8">
    <location>
        <begin position="53"/>
        <end position="422"/>
    </location>
</feature>
<evidence type="ECO:0000256" key="4">
    <source>
        <dbReference type="ARBA" id="ARBA00022692"/>
    </source>
</evidence>
<feature type="transmembrane region" description="Helical" evidence="7">
    <location>
        <begin position="395"/>
        <end position="413"/>
    </location>
</feature>
<gene>
    <name evidence="9" type="primary">sdcS_1</name>
    <name evidence="9" type="ORF">OXPF_08430</name>
</gene>
<evidence type="ECO:0000256" key="3">
    <source>
        <dbReference type="ARBA" id="ARBA00022448"/>
    </source>
</evidence>
<feature type="transmembrane region" description="Helical" evidence="7">
    <location>
        <begin position="12"/>
        <end position="33"/>
    </location>
</feature>
<keyword evidence="4 7" id="KW-0812">Transmembrane</keyword>
<evidence type="ECO:0000313" key="10">
    <source>
        <dbReference type="Proteomes" id="UP000050326"/>
    </source>
</evidence>
<evidence type="ECO:0000256" key="7">
    <source>
        <dbReference type="SAM" id="Phobius"/>
    </source>
</evidence>
<protein>
    <submittedName>
        <fullName evidence="9">Sodium-dependent dicarboxylate transporter SdcS</fullName>
    </submittedName>
</protein>
<dbReference type="GO" id="GO:0005886">
    <property type="term" value="C:plasma membrane"/>
    <property type="evidence" value="ECO:0007669"/>
    <property type="project" value="TreeGrafter"/>
</dbReference>
<keyword evidence="3" id="KW-0813">Transport</keyword>
<evidence type="ECO:0000256" key="2">
    <source>
        <dbReference type="ARBA" id="ARBA00006772"/>
    </source>
</evidence>
<feature type="transmembrane region" description="Helical" evidence="7">
    <location>
        <begin position="420"/>
        <end position="439"/>
    </location>
</feature>
<name>A0A0P9AJN8_9CLOT</name>
<feature type="transmembrane region" description="Helical" evidence="7">
    <location>
        <begin position="459"/>
        <end position="481"/>
    </location>
</feature>
<dbReference type="AlphaFoldDB" id="A0A0P9AJN8"/>
<evidence type="ECO:0000256" key="5">
    <source>
        <dbReference type="ARBA" id="ARBA00022989"/>
    </source>
</evidence>
<reference evidence="9 10" key="1">
    <citation type="submission" date="2015-09" db="EMBL/GenBank/DDBJ databases">
        <title>Genome sequence of Oxobacter pfennigii DSM 3222.</title>
        <authorList>
            <person name="Poehlein A."/>
            <person name="Bengelsdorf F.R."/>
            <person name="Schiel-Bengelsdorf B."/>
            <person name="Duerre P."/>
            <person name="Daniel R."/>
        </authorList>
    </citation>
    <scope>NUCLEOTIDE SEQUENCE [LARGE SCALE GENOMIC DNA]</scope>
    <source>
        <strain evidence="9 10">DSM 3222</strain>
    </source>
</reference>
<dbReference type="GO" id="GO:0022857">
    <property type="term" value="F:transmembrane transporter activity"/>
    <property type="evidence" value="ECO:0007669"/>
    <property type="project" value="UniProtKB-ARBA"/>
</dbReference>
<feature type="transmembrane region" description="Helical" evidence="7">
    <location>
        <begin position="370"/>
        <end position="389"/>
    </location>
</feature>
<dbReference type="OrthoDB" id="37272at2"/>
<accession>A0A0P9AJN8</accession>
<feature type="transmembrane region" description="Helical" evidence="7">
    <location>
        <begin position="53"/>
        <end position="74"/>
    </location>
</feature>
<evidence type="ECO:0000256" key="6">
    <source>
        <dbReference type="ARBA" id="ARBA00023136"/>
    </source>
</evidence>
<feature type="transmembrane region" description="Helical" evidence="7">
    <location>
        <begin position="229"/>
        <end position="252"/>
    </location>
</feature>
<comment type="similarity">
    <text evidence="2">Belongs to the SLC13A/DASS transporter (TC 2.A.47) family. NADC subfamily.</text>
</comment>
<comment type="caution">
    <text evidence="9">The sequence shown here is derived from an EMBL/GenBank/DDBJ whole genome shotgun (WGS) entry which is preliminary data.</text>
</comment>
<evidence type="ECO:0000313" key="9">
    <source>
        <dbReference type="EMBL" id="KPU45610.1"/>
    </source>
</evidence>
<dbReference type="Pfam" id="PF03600">
    <property type="entry name" value="CitMHS"/>
    <property type="match status" value="1"/>
</dbReference>
<proteinExistence type="inferred from homology"/>